<dbReference type="InterPro" id="IPR011701">
    <property type="entry name" value="MFS"/>
</dbReference>
<keyword evidence="2" id="KW-0813">Transport</keyword>
<accession>A0ABR0YLH6</accession>
<keyword evidence="4 8" id="KW-1133">Transmembrane helix</keyword>
<comment type="subcellular location">
    <subcellularLocation>
        <location evidence="1">Membrane</location>
        <topology evidence="1">Multi-pass membrane protein</topology>
    </subcellularLocation>
</comment>
<feature type="transmembrane region" description="Helical" evidence="8">
    <location>
        <begin position="338"/>
        <end position="359"/>
    </location>
</feature>
<feature type="transmembrane region" description="Helical" evidence="8">
    <location>
        <begin position="611"/>
        <end position="632"/>
    </location>
</feature>
<comment type="similarity">
    <text evidence="6">Belongs to the major facilitator superfamily. Spinster (TC 2.A.1.49) family.</text>
</comment>
<feature type="transmembrane region" description="Helical" evidence="8">
    <location>
        <begin position="477"/>
        <end position="495"/>
    </location>
</feature>
<feature type="transmembrane region" description="Helical" evidence="8">
    <location>
        <begin position="116"/>
        <end position="136"/>
    </location>
</feature>
<feature type="domain" description="Major facilitator superfamily (MFS) profile" evidence="9">
    <location>
        <begin position="78"/>
        <end position="499"/>
    </location>
</feature>
<feature type="transmembrane region" description="Helical" evidence="8">
    <location>
        <begin position="143"/>
        <end position="161"/>
    </location>
</feature>
<feature type="transmembrane region" description="Helical" evidence="8">
    <location>
        <begin position="371"/>
        <end position="389"/>
    </location>
</feature>
<keyword evidence="11" id="KW-1185">Reference proteome</keyword>
<feature type="region of interest" description="Disordered" evidence="7">
    <location>
        <begin position="27"/>
        <end position="62"/>
    </location>
</feature>
<proteinExistence type="inferred from homology"/>
<reference evidence="10 11" key="1">
    <citation type="submission" date="2021-05" db="EMBL/GenBank/DDBJ databases">
        <authorList>
            <person name="Zahm M."/>
            <person name="Klopp C."/>
            <person name="Cabau C."/>
            <person name="Kuhl H."/>
            <person name="Suciu R."/>
            <person name="Ciorpac M."/>
            <person name="Holostenco D."/>
            <person name="Gessner J."/>
            <person name="Wuertz S."/>
            <person name="Hohne C."/>
            <person name="Stock M."/>
            <person name="Gislard M."/>
            <person name="Lluch J."/>
            <person name="Milhes M."/>
            <person name="Lampietro C."/>
            <person name="Lopez Roques C."/>
            <person name="Donnadieu C."/>
            <person name="Du K."/>
            <person name="Schartl M."/>
            <person name="Guiguen Y."/>
        </authorList>
    </citation>
    <scope>NUCLEOTIDE SEQUENCE [LARGE SCALE GENOMIC DNA]</scope>
    <source>
        <strain evidence="10">Hh-F2</strain>
        <tissue evidence="10">Blood</tissue>
    </source>
</reference>
<feature type="transmembrane region" description="Helical" evidence="8">
    <location>
        <begin position="578"/>
        <end position="599"/>
    </location>
</feature>
<dbReference type="PANTHER" id="PTHR23505:SF67">
    <property type="entry name" value="PROTEIN SPINSTER HOMOLOG 3"/>
    <property type="match status" value="1"/>
</dbReference>
<evidence type="ECO:0000256" key="7">
    <source>
        <dbReference type="SAM" id="MobiDB-lite"/>
    </source>
</evidence>
<evidence type="ECO:0000256" key="1">
    <source>
        <dbReference type="ARBA" id="ARBA00004141"/>
    </source>
</evidence>
<feature type="transmembrane region" description="Helical" evidence="8">
    <location>
        <begin position="289"/>
        <end position="309"/>
    </location>
</feature>
<evidence type="ECO:0000256" key="6">
    <source>
        <dbReference type="ARBA" id="ARBA00024338"/>
    </source>
</evidence>
<dbReference type="SUPFAM" id="SSF103473">
    <property type="entry name" value="MFS general substrate transporter"/>
    <property type="match status" value="2"/>
</dbReference>
<evidence type="ECO:0000259" key="9">
    <source>
        <dbReference type="PROSITE" id="PS50850"/>
    </source>
</evidence>
<evidence type="ECO:0000256" key="8">
    <source>
        <dbReference type="SAM" id="Phobius"/>
    </source>
</evidence>
<feature type="transmembrane region" description="Helical" evidence="8">
    <location>
        <begin position="638"/>
        <end position="666"/>
    </location>
</feature>
<evidence type="ECO:0000256" key="2">
    <source>
        <dbReference type="ARBA" id="ARBA00022448"/>
    </source>
</evidence>
<keyword evidence="5 8" id="KW-0472">Membrane</keyword>
<evidence type="ECO:0000256" key="5">
    <source>
        <dbReference type="ARBA" id="ARBA00023136"/>
    </source>
</evidence>
<feature type="transmembrane region" description="Helical" evidence="8">
    <location>
        <begin position="203"/>
        <end position="223"/>
    </location>
</feature>
<dbReference type="Proteomes" id="UP001369086">
    <property type="component" value="Unassembled WGS sequence"/>
</dbReference>
<dbReference type="EMBL" id="JAHFZB010000027">
    <property type="protein sequence ID" value="KAK6473430.1"/>
    <property type="molecule type" value="Genomic_DNA"/>
</dbReference>
<feature type="transmembrane region" description="Helical" evidence="8">
    <location>
        <begin position="167"/>
        <end position="191"/>
    </location>
</feature>
<dbReference type="InterPro" id="IPR036259">
    <property type="entry name" value="MFS_trans_sf"/>
</dbReference>
<dbReference type="Gene3D" id="1.20.1250.20">
    <property type="entry name" value="MFS general substrate transporter like domains"/>
    <property type="match status" value="2"/>
</dbReference>
<feature type="transmembrane region" description="Helical" evidence="8">
    <location>
        <begin position="529"/>
        <end position="550"/>
    </location>
</feature>
<evidence type="ECO:0000313" key="11">
    <source>
        <dbReference type="Proteomes" id="UP001369086"/>
    </source>
</evidence>
<evidence type="ECO:0000256" key="4">
    <source>
        <dbReference type="ARBA" id="ARBA00022989"/>
    </source>
</evidence>
<feature type="transmembrane region" description="Helical" evidence="8">
    <location>
        <begin position="235"/>
        <end position="255"/>
    </location>
</feature>
<keyword evidence="3 8" id="KW-0812">Transmembrane</keyword>
<dbReference type="PANTHER" id="PTHR23505">
    <property type="entry name" value="SPINSTER"/>
    <property type="match status" value="1"/>
</dbReference>
<feature type="transmembrane region" description="Helical" evidence="8">
    <location>
        <begin position="708"/>
        <end position="741"/>
    </location>
</feature>
<gene>
    <name evidence="10" type="ORF">HHUSO_G26844</name>
</gene>
<feature type="transmembrane region" description="Helical" evidence="8">
    <location>
        <begin position="401"/>
        <end position="426"/>
    </location>
</feature>
<protein>
    <submittedName>
        <fullName evidence="10">Protein spinster-like protein 2-like</fullName>
    </submittedName>
</protein>
<comment type="caution">
    <text evidence="10">The sequence shown here is derived from an EMBL/GenBank/DDBJ whole genome shotgun (WGS) entry which is preliminary data.</text>
</comment>
<dbReference type="InterPro" id="IPR020846">
    <property type="entry name" value="MFS_dom"/>
</dbReference>
<dbReference type="PROSITE" id="PS50850">
    <property type="entry name" value="MFS"/>
    <property type="match status" value="1"/>
</dbReference>
<organism evidence="10 11">
    <name type="scientific">Huso huso</name>
    <name type="common">Beluga</name>
    <name type="synonym">Acipenser huso</name>
    <dbReference type="NCBI Taxonomy" id="61971"/>
    <lineage>
        <taxon>Eukaryota</taxon>
        <taxon>Metazoa</taxon>
        <taxon>Chordata</taxon>
        <taxon>Craniata</taxon>
        <taxon>Vertebrata</taxon>
        <taxon>Euteleostomi</taxon>
        <taxon>Actinopterygii</taxon>
        <taxon>Chondrostei</taxon>
        <taxon>Acipenseriformes</taxon>
        <taxon>Acipenseridae</taxon>
        <taxon>Huso</taxon>
    </lineage>
</organism>
<sequence>MRIKSAVPKRLQGSVLLMENERGGIRMESMQGGTGSAPAAHHTRSYGSVGDDGPDEEGPPRKVQEEVKVISATRSYLAVAVLCYINLLNYMDRYTIAGVLLNIQSYFNIKDGDAGLLQTAFICSFMLLAPLFGYLGDRYNRKWLMVLAVFVWTAVTLGSSFVTQSHFWLLVVTRGLVGVGEASYSTIAPTIIGDLFTGALRTWMLSLFYIFIPVGSGLGYIVGSSVADITGDWHWALRVTPILGMVGIVLLIALVPEPPRGGADLQGEALKERTSYWEDIKYLLANRSFVLSSLGVTAMAFMTGALAFWTPVFLSHAQVLQGTRVQCTQEPCSNTDSLIFGVVTVVTGIVGVGIGAAVARRLKKSMPDGDPLLCAVGMLGSAPCLYLAMVTADKSIATSYVFIALGETLLSLNWAVVADILLYVVIPTRRSTAEALQITVCHLLGDAGSPYLIGTISDSLRSSYPDSYLWKFRSLEYSFLLLLGMTAGTLIFFFVPEPKRGSADQLGGRLKARTPWICDMRALAKNRSYVFSSLASAAVSFATGAFGMWIPLYLFRAQVVQKSVVACDQEPCSIKDSLIFGAITCVTGFLGVIIGAAATRLCRLKTERADPLVCAVSMLGSAIFICLIFVAAKKSIVGAYICIFIGETLLFLNWAITADILMYVVIPTRRATAVALQSFTSHALGDAGSPYLIGLISDAIQQSYTESILWQFLSLGYALMLCPFVIVLGGMFFLATALFFLDDRDKAEKQLNQLTLSPSSVKV</sequence>
<feature type="transmembrane region" description="Helical" evidence="8">
    <location>
        <begin position="76"/>
        <end position="96"/>
    </location>
</feature>
<evidence type="ECO:0000313" key="10">
    <source>
        <dbReference type="EMBL" id="KAK6473430.1"/>
    </source>
</evidence>
<dbReference type="CDD" id="cd17328">
    <property type="entry name" value="MFS_spinster_like"/>
    <property type="match status" value="2"/>
</dbReference>
<dbReference type="InterPro" id="IPR044770">
    <property type="entry name" value="MFS_spinster-like"/>
</dbReference>
<dbReference type="Pfam" id="PF07690">
    <property type="entry name" value="MFS_1"/>
    <property type="match status" value="1"/>
</dbReference>
<name>A0ABR0YLH6_HUSHU</name>
<evidence type="ECO:0000256" key="3">
    <source>
        <dbReference type="ARBA" id="ARBA00022692"/>
    </source>
</evidence>